<organism evidence="11 12">
    <name type="scientific">Kaistia dalseonensis</name>
    <dbReference type="NCBI Taxonomy" id="410840"/>
    <lineage>
        <taxon>Bacteria</taxon>
        <taxon>Pseudomonadati</taxon>
        <taxon>Pseudomonadota</taxon>
        <taxon>Alphaproteobacteria</taxon>
        <taxon>Hyphomicrobiales</taxon>
        <taxon>Kaistiaceae</taxon>
        <taxon>Kaistia</taxon>
    </lineage>
</organism>
<evidence type="ECO:0000256" key="4">
    <source>
        <dbReference type="ARBA" id="ARBA00022741"/>
    </source>
</evidence>
<dbReference type="Gene3D" id="3.40.250.10">
    <property type="entry name" value="Rhodanese-like domain"/>
    <property type="match status" value="3"/>
</dbReference>
<dbReference type="SUPFAM" id="SSF52540">
    <property type="entry name" value="P-loop containing nucleoside triphosphate hydrolases"/>
    <property type="match status" value="1"/>
</dbReference>
<accession>A0ABU0H1S0</accession>
<keyword evidence="7" id="KW-0472">Membrane</keyword>
<evidence type="ECO:0000313" key="11">
    <source>
        <dbReference type="EMBL" id="MDQ0436248.1"/>
    </source>
</evidence>
<dbReference type="PROSITE" id="PS00211">
    <property type="entry name" value="ABC_TRANSPORTER_1"/>
    <property type="match status" value="1"/>
</dbReference>
<feature type="region of interest" description="Disordered" evidence="8">
    <location>
        <begin position="242"/>
        <end position="264"/>
    </location>
</feature>
<evidence type="ECO:0000256" key="3">
    <source>
        <dbReference type="ARBA" id="ARBA00022475"/>
    </source>
</evidence>
<dbReference type="InterPro" id="IPR003593">
    <property type="entry name" value="AAA+_ATPase"/>
</dbReference>
<proteinExistence type="inferred from homology"/>
<dbReference type="PANTHER" id="PTHR42788:SF17">
    <property type="entry name" value="ALIPHATIC SULFONATES IMPORT ATP-BINDING PROTEIN SSUB"/>
    <property type="match status" value="1"/>
</dbReference>
<dbReference type="PANTHER" id="PTHR42788">
    <property type="entry name" value="TAURINE IMPORT ATP-BINDING PROTEIN-RELATED"/>
    <property type="match status" value="1"/>
</dbReference>
<keyword evidence="3" id="KW-1003">Cell membrane</keyword>
<dbReference type="SMART" id="SM00450">
    <property type="entry name" value="RHOD"/>
    <property type="match status" value="3"/>
</dbReference>
<feature type="domain" description="Rhodanese" evidence="9">
    <location>
        <begin position="535"/>
        <end position="622"/>
    </location>
</feature>
<evidence type="ECO:0000256" key="5">
    <source>
        <dbReference type="ARBA" id="ARBA00022840"/>
    </source>
</evidence>
<dbReference type="PROSITE" id="PS50206">
    <property type="entry name" value="RHODANESE_3"/>
    <property type="match status" value="3"/>
</dbReference>
<keyword evidence="4" id="KW-0547">Nucleotide-binding</keyword>
<protein>
    <submittedName>
        <fullName evidence="11">ABC-type nitrate/sulfonate/bicarbonate transport system ATPase subunit/rhodanese-related sulfurtransferase</fullName>
    </submittedName>
</protein>
<evidence type="ECO:0000256" key="7">
    <source>
        <dbReference type="ARBA" id="ARBA00023136"/>
    </source>
</evidence>
<sequence length="622" mass="67131">MSQPAAPHDLAIRVRGLVRRFDERTVIKGLDLDIRRGEFVALLGASGCGKSTLLRILADLDHDIKGDVFVSPRRGVAFQAPRLFPWKRVWANVVVGLPGRRDRARADAALAEVGLGARGDAWPKDLSGGEAQRASLARALVRNPDLLLLDEPFGSLDALTRLKAQALVADLWQRHRQAVLLVTHDVEEALLLADRILVMRDGSIAHEAILDWPRPRALGDPALDRLRRQLLSWLGVDVPAVSAPPSPSADAPTRNKDRSPMSAPTIDAQTFRSWIEDGEELAVLDLRDAAAFGKGEPLYATNLPADRVEAEIGRHIPRHAVRTVLVDDRSGIAVEIAEKLARAGRSHVVALAGGVPAWLALGEGLPTFDTPGVVFSLAIRDERGTPVVSAAELKQWRDAGKDVVVLDTRTVEEFTRDHVPGAISVPGAELLLRFTDLVPSPETQVLVSCAGLPRAIIGAQTLIDGGVPNKVAYLDDGTAGWRKAGLALETGATRLYGPVSEAARRAAESFTARIAAEDAIPEIDEATARAWRNDEGRTTYWLDVRTPEEFEASHLPGSISSEGGQLLGVSYRTIAVRGARVVLIDEPTGTRAATTAHWLKRRGFEIAILKHDFAGSKLAAVA</sequence>
<name>A0ABU0H1S0_9HYPH</name>
<dbReference type="Gene3D" id="3.40.50.300">
    <property type="entry name" value="P-loop containing nucleotide triphosphate hydrolases"/>
    <property type="match status" value="1"/>
</dbReference>
<evidence type="ECO:0000313" key="12">
    <source>
        <dbReference type="Proteomes" id="UP001241603"/>
    </source>
</evidence>
<dbReference type="InterPro" id="IPR003439">
    <property type="entry name" value="ABC_transporter-like_ATP-bd"/>
</dbReference>
<dbReference type="EMBL" id="JAUSVO010000001">
    <property type="protein sequence ID" value="MDQ0436248.1"/>
    <property type="molecule type" value="Genomic_DNA"/>
</dbReference>
<keyword evidence="2" id="KW-0813">Transport</keyword>
<evidence type="ECO:0000259" key="10">
    <source>
        <dbReference type="PROSITE" id="PS50893"/>
    </source>
</evidence>
<gene>
    <name evidence="11" type="ORF">QO014_000618</name>
</gene>
<dbReference type="InterPro" id="IPR027417">
    <property type="entry name" value="P-loop_NTPase"/>
</dbReference>
<dbReference type="InterPro" id="IPR050166">
    <property type="entry name" value="ABC_transporter_ATP-bind"/>
</dbReference>
<dbReference type="InterPro" id="IPR001763">
    <property type="entry name" value="Rhodanese-like_dom"/>
</dbReference>
<evidence type="ECO:0000256" key="6">
    <source>
        <dbReference type="ARBA" id="ARBA00022967"/>
    </source>
</evidence>
<comment type="similarity">
    <text evidence="1">Belongs to the ABC transporter superfamily.</text>
</comment>
<comment type="caution">
    <text evidence="11">The sequence shown here is derived from an EMBL/GenBank/DDBJ whole genome shotgun (WGS) entry which is preliminary data.</text>
</comment>
<feature type="domain" description="ABC transporter" evidence="10">
    <location>
        <begin position="12"/>
        <end position="226"/>
    </location>
</feature>
<keyword evidence="12" id="KW-1185">Reference proteome</keyword>
<keyword evidence="5" id="KW-0067">ATP-binding</keyword>
<dbReference type="PROSITE" id="PS50893">
    <property type="entry name" value="ABC_TRANSPORTER_2"/>
    <property type="match status" value="1"/>
</dbReference>
<dbReference type="Pfam" id="PF00581">
    <property type="entry name" value="Rhodanese"/>
    <property type="match status" value="3"/>
</dbReference>
<reference evidence="11 12" key="1">
    <citation type="submission" date="2023-07" db="EMBL/GenBank/DDBJ databases">
        <title>Genomic Encyclopedia of Type Strains, Phase IV (KMG-IV): sequencing the most valuable type-strain genomes for metagenomic binning, comparative biology and taxonomic classification.</title>
        <authorList>
            <person name="Goeker M."/>
        </authorList>
    </citation>
    <scope>NUCLEOTIDE SEQUENCE [LARGE SCALE GENOMIC DNA]</scope>
    <source>
        <strain evidence="11 12">B6-8</strain>
    </source>
</reference>
<evidence type="ECO:0000259" key="9">
    <source>
        <dbReference type="PROSITE" id="PS50206"/>
    </source>
</evidence>
<dbReference type="Proteomes" id="UP001241603">
    <property type="component" value="Unassembled WGS sequence"/>
</dbReference>
<dbReference type="SMART" id="SM00382">
    <property type="entry name" value="AAA"/>
    <property type="match status" value="1"/>
</dbReference>
<dbReference type="InterPro" id="IPR017871">
    <property type="entry name" value="ABC_transporter-like_CS"/>
</dbReference>
<evidence type="ECO:0000256" key="8">
    <source>
        <dbReference type="SAM" id="MobiDB-lite"/>
    </source>
</evidence>
<evidence type="ECO:0000256" key="2">
    <source>
        <dbReference type="ARBA" id="ARBA00022448"/>
    </source>
</evidence>
<dbReference type="Pfam" id="PF00005">
    <property type="entry name" value="ABC_tran"/>
    <property type="match status" value="1"/>
</dbReference>
<feature type="domain" description="Rhodanese" evidence="9">
    <location>
        <begin position="277"/>
        <end position="367"/>
    </location>
</feature>
<feature type="domain" description="Rhodanese" evidence="9">
    <location>
        <begin position="399"/>
        <end position="490"/>
    </location>
</feature>
<evidence type="ECO:0000256" key="1">
    <source>
        <dbReference type="ARBA" id="ARBA00005417"/>
    </source>
</evidence>
<keyword evidence="6" id="KW-1278">Translocase</keyword>
<dbReference type="InterPro" id="IPR036873">
    <property type="entry name" value="Rhodanese-like_dom_sf"/>
</dbReference>
<dbReference type="SUPFAM" id="SSF52821">
    <property type="entry name" value="Rhodanese/Cell cycle control phosphatase"/>
    <property type="match status" value="3"/>
</dbReference>